<comment type="caution">
    <text evidence="1">The sequence shown here is derived from an EMBL/GenBank/DDBJ whole genome shotgun (WGS) entry which is preliminary data.</text>
</comment>
<organism evidence="1 2">
    <name type="scientific">Vaccinium darrowii</name>
    <dbReference type="NCBI Taxonomy" id="229202"/>
    <lineage>
        <taxon>Eukaryota</taxon>
        <taxon>Viridiplantae</taxon>
        <taxon>Streptophyta</taxon>
        <taxon>Embryophyta</taxon>
        <taxon>Tracheophyta</taxon>
        <taxon>Spermatophyta</taxon>
        <taxon>Magnoliopsida</taxon>
        <taxon>eudicotyledons</taxon>
        <taxon>Gunneridae</taxon>
        <taxon>Pentapetalae</taxon>
        <taxon>asterids</taxon>
        <taxon>Ericales</taxon>
        <taxon>Ericaceae</taxon>
        <taxon>Vaccinioideae</taxon>
        <taxon>Vaccinieae</taxon>
        <taxon>Vaccinium</taxon>
    </lineage>
</organism>
<gene>
    <name evidence="1" type="ORF">Vadar_021749</name>
</gene>
<protein>
    <submittedName>
        <fullName evidence="1">Uncharacterized protein</fullName>
    </submittedName>
</protein>
<accession>A0ACB7Z5G9</accession>
<sequence length="481" mass="55015">MKTTQRSAMEKNELLKEKNTSDRISNLPDELLHHIFSFLPIQSIIQSSVLAKRWTHLWRSHPHLDFSRPSPALLLSRQPSNTIPIVFSRRQQDSNITSFRLFGHVSPSRLRDYINRVMNHRIELLELDVRLESSFDLPPSLFNCNTLGVLTLNHRNHNFKYPTSAGLPSVHTLSLTNAYFEHGSDLFSGEKFPLLRKLCLEKCIGLSDLNINCPGLEILELEGFDLKDLEVSGTALLELRVKRCFRCVNDSAKILAPSLRSLCWQNEVPVEFTTESFKDLNTCTLYIDPTKIPETAALRSVSTFLSALCFARSLVFGRGRPFLETLSKMDSEGGLPFSFDNLRTLELHTNMTKDEITGLTCLLRSSPKLDTITISINSYPETGNEGWNKKQYGKSQIQNLMSIEFHLKFARIYVHDTKMHGSTLYFVNLLLRHGTALQEITLALRRNHVVTRSQRRKIHYEMTKFAKTSCKVLISSQESAW</sequence>
<reference evidence="1 2" key="1">
    <citation type="journal article" date="2021" name="Hortic Res">
        <title>High-quality reference genome and annotation aids understanding of berry development for evergreen blueberry (Vaccinium darrowii).</title>
        <authorList>
            <person name="Yu J."/>
            <person name="Hulse-Kemp A.M."/>
            <person name="Babiker E."/>
            <person name="Staton M."/>
        </authorList>
    </citation>
    <scope>NUCLEOTIDE SEQUENCE [LARGE SCALE GENOMIC DNA]</scope>
    <source>
        <strain evidence="2">cv. NJ 8807/NJ 8810</strain>
        <tissue evidence="1">Young leaf</tissue>
    </source>
</reference>
<dbReference type="EMBL" id="CM037154">
    <property type="protein sequence ID" value="KAH7861113.1"/>
    <property type="molecule type" value="Genomic_DNA"/>
</dbReference>
<evidence type="ECO:0000313" key="2">
    <source>
        <dbReference type="Proteomes" id="UP000828048"/>
    </source>
</evidence>
<evidence type="ECO:0000313" key="1">
    <source>
        <dbReference type="EMBL" id="KAH7861113.1"/>
    </source>
</evidence>
<keyword evidence="2" id="KW-1185">Reference proteome</keyword>
<dbReference type="Proteomes" id="UP000828048">
    <property type="component" value="Chromosome 4"/>
</dbReference>
<proteinExistence type="predicted"/>
<name>A0ACB7Z5G9_9ERIC</name>